<dbReference type="RefSeq" id="WP_060929280.1">
    <property type="nucleotide sequence ID" value="NZ_KQ955271.1"/>
</dbReference>
<feature type="transmembrane region" description="Helical" evidence="1">
    <location>
        <begin position="227"/>
        <end position="251"/>
    </location>
</feature>
<accession>A0A133KFJ8</accession>
<feature type="transmembrane region" description="Helical" evidence="1">
    <location>
        <begin position="155"/>
        <end position="174"/>
    </location>
</feature>
<keyword evidence="1" id="KW-0472">Membrane</keyword>
<dbReference type="EMBL" id="LRPM01000029">
    <property type="protein sequence ID" value="KWZ78285.1"/>
    <property type="molecule type" value="Genomic_DNA"/>
</dbReference>
<evidence type="ECO:0000256" key="1">
    <source>
        <dbReference type="SAM" id="Phobius"/>
    </source>
</evidence>
<evidence type="ECO:0000313" key="3">
    <source>
        <dbReference type="Proteomes" id="UP000070383"/>
    </source>
</evidence>
<keyword evidence="1" id="KW-1133">Transmembrane helix</keyword>
<dbReference type="OrthoDB" id="1693088at2"/>
<feature type="transmembrane region" description="Helical" evidence="1">
    <location>
        <begin position="53"/>
        <end position="70"/>
    </location>
</feature>
<evidence type="ECO:0008006" key="4">
    <source>
        <dbReference type="Google" id="ProtNLM"/>
    </source>
</evidence>
<evidence type="ECO:0000313" key="2">
    <source>
        <dbReference type="EMBL" id="KWZ78285.1"/>
    </source>
</evidence>
<comment type="caution">
    <text evidence="2">The sequence shown here is derived from an EMBL/GenBank/DDBJ whole genome shotgun (WGS) entry which is preliminary data.</text>
</comment>
<organism evidence="2 3">
    <name type="scientific">Anaerococcus tetradius</name>
    <dbReference type="NCBI Taxonomy" id="33036"/>
    <lineage>
        <taxon>Bacteria</taxon>
        <taxon>Bacillati</taxon>
        <taxon>Bacillota</taxon>
        <taxon>Tissierellia</taxon>
        <taxon>Tissierellales</taxon>
        <taxon>Peptoniphilaceae</taxon>
        <taxon>Anaerococcus</taxon>
    </lineage>
</organism>
<dbReference type="PATRIC" id="fig|33036.3.peg.813"/>
<sequence length="300" mass="34580">MEINKNLRKIIELVFMSALVSLIIFASNISLLILATAPVLLSIYLFKNGFAEFILLGITSLVFGLMYMSLSEACMLTLAIFLVSLILSLPIKYIRSDKLQILTSFVLVSLILIGFYTYGLMKENVDFDSLARQVKLFVESSIDYKMDIEIYRASLSLYPAIFTFFSFIYTLLAIKLIRNYISIKLEGFSDLTKLNEQRISYKDLLIIVLTCILAYGFSYLLKLNMTYASLNIIMIFLELLAFNGFSLYDYMIARSNIPLSRGFQWFFVIILIQFLLIFFVILGFIDIILDIRKKRSLNEK</sequence>
<feature type="transmembrane region" description="Helical" evidence="1">
    <location>
        <begin position="13"/>
        <end position="46"/>
    </location>
</feature>
<keyword evidence="3" id="KW-1185">Reference proteome</keyword>
<dbReference type="AlphaFoldDB" id="A0A133KFJ8"/>
<dbReference type="STRING" id="33036.HMPREF3200_00820"/>
<dbReference type="Proteomes" id="UP000070383">
    <property type="component" value="Unassembled WGS sequence"/>
</dbReference>
<name>A0A133KFJ8_9FIRM</name>
<feature type="transmembrane region" description="Helical" evidence="1">
    <location>
        <begin position="263"/>
        <end position="289"/>
    </location>
</feature>
<feature type="transmembrane region" description="Helical" evidence="1">
    <location>
        <begin position="76"/>
        <end position="94"/>
    </location>
</feature>
<gene>
    <name evidence="2" type="ORF">HMPREF3200_00820</name>
</gene>
<protein>
    <recommendedName>
        <fullName evidence="4">DUF2232 domain-containing protein</fullName>
    </recommendedName>
</protein>
<reference evidence="3" key="1">
    <citation type="submission" date="2016-01" db="EMBL/GenBank/DDBJ databases">
        <authorList>
            <person name="Mitreva M."/>
            <person name="Pepin K.H."/>
            <person name="Mihindukulasuriya K.A."/>
            <person name="Fulton R."/>
            <person name="Fronick C."/>
            <person name="O'Laughlin M."/>
            <person name="Miner T."/>
            <person name="Herter B."/>
            <person name="Rosa B.A."/>
            <person name="Cordes M."/>
            <person name="Tomlinson C."/>
            <person name="Wollam A."/>
            <person name="Palsikar V.B."/>
            <person name="Mardis E.R."/>
            <person name="Wilson R.K."/>
        </authorList>
    </citation>
    <scope>NUCLEOTIDE SEQUENCE [LARGE SCALE GENOMIC DNA]</scope>
    <source>
        <strain evidence="3">MJR8151</strain>
    </source>
</reference>
<feature type="transmembrane region" description="Helical" evidence="1">
    <location>
        <begin position="101"/>
        <end position="121"/>
    </location>
</feature>
<feature type="transmembrane region" description="Helical" evidence="1">
    <location>
        <begin position="204"/>
        <end position="221"/>
    </location>
</feature>
<keyword evidence="1" id="KW-0812">Transmembrane</keyword>
<proteinExistence type="predicted"/>